<evidence type="ECO:0000259" key="8">
    <source>
        <dbReference type="Pfam" id="PF10437"/>
    </source>
</evidence>
<dbReference type="GO" id="GO:0016979">
    <property type="term" value="F:lipoate-protein ligase activity"/>
    <property type="evidence" value="ECO:0007669"/>
    <property type="project" value="UniProtKB-EC"/>
</dbReference>
<organism evidence="9 10">
    <name type="scientific">Aerophobetes bacterium</name>
    <dbReference type="NCBI Taxonomy" id="2030807"/>
    <lineage>
        <taxon>Bacteria</taxon>
        <taxon>Candidatus Aerophobota</taxon>
    </lineage>
</organism>
<dbReference type="InterPro" id="IPR019491">
    <property type="entry name" value="Lipoate_protein_ligase_C"/>
</dbReference>
<evidence type="ECO:0000256" key="5">
    <source>
        <dbReference type="ARBA" id="ARBA00022741"/>
    </source>
</evidence>
<dbReference type="UniPathway" id="UPA00537">
    <property type="reaction ID" value="UER00594"/>
</dbReference>
<comment type="pathway">
    <text evidence="1">Protein modification; protein lipoylation via exogenous pathway; protein N(6)-(lipoyl)lysine from lipoate: step 2/2.</text>
</comment>
<evidence type="ECO:0000313" key="10">
    <source>
        <dbReference type="Proteomes" id="UP000280417"/>
    </source>
</evidence>
<dbReference type="SUPFAM" id="SSF82649">
    <property type="entry name" value="SufE/NifU"/>
    <property type="match status" value="1"/>
</dbReference>
<dbReference type="InterPro" id="IPR050664">
    <property type="entry name" value="Octanoyltrans_LipM/LipL"/>
</dbReference>
<dbReference type="GO" id="GO:0009249">
    <property type="term" value="P:protein lipoylation"/>
    <property type="evidence" value="ECO:0007669"/>
    <property type="project" value="UniProtKB-ARBA"/>
</dbReference>
<keyword evidence="6" id="KW-0067">ATP-binding</keyword>
<evidence type="ECO:0000313" key="9">
    <source>
        <dbReference type="EMBL" id="RLE11689.1"/>
    </source>
</evidence>
<dbReference type="PANTHER" id="PTHR43679">
    <property type="entry name" value="OCTANOYLTRANSFERASE LIPM-RELATED"/>
    <property type="match status" value="1"/>
</dbReference>
<comment type="catalytic activity">
    <reaction evidence="7">
        <text>L-lysyl-[lipoyl-carrier protein] + (R)-lipoate + ATP = N(6)-[(R)-lipoyl]-L-lysyl-[lipoyl-carrier protein] + AMP + diphosphate + H(+)</text>
        <dbReference type="Rhea" id="RHEA:49288"/>
        <dbReference type="Rhea" id="RHEA-COMP:10500"/>
        <dbReference type="Rhea" id="RHEA-COMP:10502"/>
        <dbReference type="ChEBI" id="CHEBI:15378"/>
        <dbReference type="ChEBI" id="CHEBI:29969"/>
        <dbReference type="ChEBI" id="CHEBI:30616"/>
        <dbReference type="ChEBI" id="CHEBI:33019"/>
        <dbReference type="ChEBI" id="CHEBI:83088"/>
        <dbReference type="ChEBI" id="CHEBI:83099"/>
        <dbReference type="ChEBI" id="CHEBI:456215"/>
        <dbReference type="EC" id="6.3.1.20"/>
    </reaction>
</comment>
<name>A0A662DC06_UNCAE</name>
<gene>
    <name evidence="9" type="ORF">DRJ04_07590</name>
</gene>
<evidence type="ECO:0000256" key="3">
    <source>
        <dbReference type="ARBA" id="ARBA00012367"/>
    </source>
</evidence>
<dbReference type="Gene3D" id="3.30.390.50">
    <property type="entry name" value="CO dehydrogenase flavoprotein, C-terminal domain"/>
    <property type="match status" value="1"/>
</dbReference>
<evidence type="ECO:0000256" key="2">
    <source>
        <dbReference type="ARBA" id="ARBA00005124"/>
    </source>
</evidence>
<reference evidence="9 10" key="1">
    <citation type="submission" date="2018-06" db="EMBL/GenBank/DDBJ databases">
        <title>Extensive metabolic versatility and redundancy in microbially diverse, dynamic hydrothermal sediments.</title>
        <authorList>
            <person name="Dombrowski N."/>
            <person name="Teske A."/>
            <person name="Baker B.J."/>
        </authorList>
    </citation>
    <scope>NUCLEOTIDE SEQUENCE [LARGE SCALE GENOMIC DNA]</scope>
    <source>
        <strain evidence="9">B3_G15</strain>
    </source>
</reference>
<keyword evidence="4" id="KW-0436">Ligase</keyword>
<comment type="pathway">
    <text evidence="2">Protein modification; protein lipoylation via exogenous pathway; protein N(6)-(lipoyl)lysine from lipoate: step 1/2.</text>
</comment>
<dbReference type="Pfam" id="PF10437">
    <property type="entry name" value="Lip_prot_lig_C"/>
    <property type="match status" value="1"/>
</dbReference>
<comment type="caution">
    <text evidence="9">The sequence shown here is derived from an EMBL/GenBank/DDBJ whole genome shotgun (WGS) entry which is preliminary data.</text>
</comment>
<dbReference type="GO" id="GO:0005524">
    <property type="term" value="F:ATP binding"/>
    <property type="evidence" value="ECO:0007669"/>
    <property type="project" value="UniProtKB-KW"/>
</dbReference>
<evidence type="ECO:0000256" key="6">
    <source>
        <dbReference type="ARBA" id="ARBA00022840"/>
    </source>
</evidence>
<protein>
    <recommendedName>
        <fullName evidence="3">lipoate--protein ligase</fullName>
        <ecNumber evidence="3">6.3.1.20</ecNumber>
    </recommendedName>
</protein>
<keyword evidence="5" id="KW-0547">Nucleotide-binding</keyword>
<evidence type="ECO:0000256" key="1">
    <source>
        <dbReference type="ARBA" id="ARBA00005085"/>
    </source>
</evidence>
<proteinExistence type="predicted"/>
<evidence type="ECO:0000256" key="4">
    <source>
        <dbReference type="ARBA" id="ARBA00022598"/>
    </source>
</evidence>
<dbReference type="AlphaFoldDB" id="A0A662DC06"/>
<feature type="domain" description="Lipoate protein ligase C-terminal" evidence="8">
    <location>
        <begin position="50"/>
        <end position="116"/>
    </location>
</feature>
<dbReference type="EC" id="6.3.1.20" evidence="3"/>
<dbReference type="PANTHER" id="PTHR43679:SF2">
    <property type="entry name" value="OCTANOYL-[GCVH]:PROTEIN N-OCTANOYLTRANSFERASE"/>
    <property type="match status" value="1"/>
</dbReference>
<accession>A0A662DC06</accession>
<sequence length="152" mass="17264">MEEAFSQEFGVEFVRDSFSFWEKKKIQDLIQNRYAREEWVFSVSRPSAKVCVQKKTPGGLLQIYLSLSKGVIESILITGDFFSTTKNVSRIEQALKWTPANKKAVEKVLSKVMRDDESIYGVTSSVLTEIIMEGIQKCLSGRRRVQNTCGLA</sequence>
<dbReference type="EMBL" id="QMQA01000228">
    <property type="protein sequence ID" value="RLE11689.1"/>
    <property type="molecule type" value="Genomic_DNA"/>
</dbReference>
<dbReference type="Proteomes" id="UP000280417">
    <property type="component" value="Unassembled WGS sequence"/>
</dbReference>
<evidence type="ECO:0000256" key="7">
    <source>
        <dbReference type="ARBA" id="ARBA00048037"/>
    </source>
</evidence>